<dbReference type="Proteomes" id="UP000245980">
    <property type="component" value="Unassembled WGS sequence"/>
</dbReference>
<dbReference type="EMBL" id="QGHT01000036">
    <property type="protein sequence ID" value="PWT40794.1"/>
    <property type="molecule type" value="Genomic_DNA"/>
</dbReference>
<evidence type="ECO:0000313" key="3">
    <source>
        <dbReference type="Proteomes" id="UP000245980"/>
    </source>
</evidence>
<gene>
    <name evidence="2" type="ORF">DKZ22_08025</name>
</gene>
<reference evidence="2 3" key="1">
    <citation type="journal article" date="2018" name="Front. Microbiol.">
        <title>Comparative Genomics of the Herbivore Gut Symbiont Lactobacillus reuteri Reveals Genetic Diversity and Lifestyle Adaptation.</title>
        <authorList>
            <person name="Zhao J."/>
        </authorList>
    </citation>
    <scope>NUCLEOTIDE SEQUENCE [LARGE SCALE GENOMIC DNA]</scope>
    <source>
        <strain evidence="2 3">LR10</strain>
    </source>
</reference>
<proteinExistence type="predicted"/>
<protein>
    <submittedName>
        <fullName evidence="2">Uncharacterized protein</fullName>
    </submittedName>
</protein>
<accession>A0A855XMQ9</accession>
<evidence type="ECO:0000256" key="1">
    <source>
        <dbReference type="SAM" id="Coils"/>
    </source>
</evidence>
<organism evidence="2 3">
    <name type="scientific">Limosilactobacillus reuteri</name>
    <name type="common">Lactobacillus reuteri</name>
    <dbReference type="NCBI Taxonomy" id="1598"/>
    <lineage>
        <taxon>Bacteria</taxon>
        <taxon>Bacillati</taxon>
        <taxon>Bacillota</taxon>
        <taxon>Bacilli</taxon>
        <taxon>Lactobacillales</taxon>
        <taxon>Lactobacillaceae</taxon>
        <taxon>Limosilactobacillus</taxon>
    </lineage>
</organism>
<name>A0A855XMQ9_LIMRT</name>
<comment type="caution">
    <text evidence="2">The sequence shown here is derived from an EMBL/GenBank/DDBJ whole genome shotgun (WGS) entry which is preliminary data.</text>
</comment>
<sequence length="121" mass="13828">MNEFIPHKEDLAINAKLSGMVTEDMKAIEAHDADDHKVFDQEVQDRKDADKDLQSQIDKANDRLDELDAEKSTHDDVEGLRKEMHQIRDDWHDRASHIARGTDIETTKAVVGQILQEKGLI</sequence>
<feature type="coiled-coil region" evidence="1">
    <location>
        <begin position="50"/>
        <end position="77"/>
    </location>
</feature>
<keyword evidence="1" id="KW-0175">Coiled coil</keyword>
<dbReference type="AlphaFoldDB" id="A0A855XMQ9"/>
<dbReference type="RefSeq" id="WP_109915809.1">
    <property type="nucleotide sequence ID" value="NZ_QGHQ01000002.1"/>
</dbReference>
<evidence type="ECO:0000313" key="2">
    <source>
        <dbReference type="EMBL" id="PWT40794.1"/>
    </source>
</evidence>